<keyword evidence="2" id="KW-1185">Reference proteome</keyword>
<dbReference type="SUPFAM" id="SSF52343">
    <property type="entry name" value="Ferredoxin reductase-like, C-terminal NADP-linked domain"/>
    <property type="match status" value="1"/>
</dbReference>
<dbReference type="EMBL" id="CAAALY010052139">
    <property type="protein sequence ID" value="VEL21598.1"/>
    <property type="molecule type" value="Genomic_DNA"/>
</dbReference>
<dbReference type="InterPro" id="IPR039261">
    <property type="entry name" value="FNR_nucleotide-bd"/>
</dbReference>
<dbReference type="OrthoDB" id="1856718at2759"/>
<reference evidence="1" key="1">
    <citation type="submission" date="2018-11" db="EMBL/GenBank/DDBJ databases">
        <authorList>
            <consortium name="Pathogen Informatics"/>
        </authorList>
    </citation>
    <scope>NUCLEOTIDE SEQUENCE</scope>
</reference>
<comment type="caution">
    <text evidence="1">The sequence shown here is derived from an EMBL/GenBank/DDBJ whole genome shotgun (WGS) entry which is preliminary data.</text>
</comment>
<proteinExistence type="predicted"/>
<evidence type="ECO:0000313" key="1">
    <source>
        <dbReference type="EMBL" id="VEL21598.1"/>
    </source>
</evidence>
<gene>
    <name evidence="1" type="ORF">PXEA_LOCUS15038</name>
</gene>
<sequence>MFVFCVALPLGKAVGPVWIIHGCRSAATSLLFPEDLASALRIGVLTHLCLAFSRSSFTTVPHFCKDSHPSDQHLNVGCLASNIHSDNLDHAAKSRGLASSFQLGHKLPVWRAACASSSSSVHGLSDTLLELACFPPAARYVQHCILPNSYKTEDCNPIGNTAE</sequence>
<protein>
    <submittedName>
        <fullName evidence="1">Uncharacterized protein</fullName>
    </submittedName>
</protein>
<dbReference type="AlphaFoldDB" id="A0A3S4ZWI5"/>
<dbReference type="Proteomes" id="UP000784294">
    <property type="component" value="Unassembled WGS sequence"/>
</dbReference>
<accession>A0A3S4ZWI5</accession>
<dbReference type="Gene3D" id="3.40.50.80">
    <property type="entry name" value="Nucleotide-binding domain of ferredoxin-NADP reductase (FNR) module"/>
    <property type="match status" value="1"/>
</dbReference>
<name>A0A3S4ZWI5_9PLAT</name>
<organism evidence="1 2">
    <name type="scientific">Protopolystoma xenopodis</name>
    <dbReference type="NCBI Taxonomy" id="117903"/>
    <lineage>
        <taxon>Eukaryota</taxon>
        <taxon>Metazoa</taxon>
        <taxon>Spiralia</taxon>
        <taxon>Lophotrochozoa</taxon>
        <taxon>Platyhelminthes</taxon>
        <taxon>Monogenea</taxon>
        <taxon>Polyopisthocotylea</taxon>
        <taxon>Polystomatidea</taxon>
        <taxon>Polystomatidae</taxon>
        <taxon>Protopolystoma</taxon>
    </lineage>
</organism>
<evidence type="ECO:0000313" key="2">
    <source>
        <dbReference type="Proteomes" id="UP000784294"/>
    </source>
</evidence>